<protein>
    <submittedName>
        <fullName evidence="2">Acetyltransferase</fullName>
    </submittedName>
</protein>
<dbReference type="AlphaFoldDB" id="A0AA87C0F0"/>
<evidence type="ECO:0000259" key="1">
    <source>
        <dbReference type="PROSITE" id="PS51186"/>
    </source>
</evidence>
<sequence>MAMKEEDIQLQLVSNSEFEELFACVKQGIFIHVNSVFGWDDDFQRQRLINDYHPSWFHWIYHKNERVGLVCFKPYDNAYHIHLLIIFPQYQGRSLGKQVMTLIHKKAMAEQLSQVTLSSFRSNTRAISFYQSLGYHVVDDSDAHFTSLKLKVYKIQQDI</sequence>
<dbReference type="Gene3D" id="3.40.630.30">
    <property type="match status" value="1"/>
</dbReference>
<accession>A0AA87C0F0</accession>
<dbReference type="InterPro" id="IPR000182">
    <property type="entry name" value="GNAT_dom"/>
</dbReference>
<keyword evidence="3" id="KW-1185">Reference proteome</keyword>
<evidence type="ECO:0000313" key="2">
    <source>
        <dbReference type="EMBL" id="CDT79718.1"/>
    </source>
</evidence>
<organism evidence="2 3">
    <name type="scientific">Vibrio coralliirubri</name>
    <dbReference type="NCBI Taxonomy" id="1516159"/>
    <lineage>
        <taxon>Bacteria</taxon>
        <taxon>Pseudomonadati</taxon>
        <taxon>Pseudomonadota</taxon>
        <taxon>Gammaproteobacteria</taxon>
        <taxon>Vibrionales</taxon>
        <taxon>Vibrionaceae</taxon>
        <taxon>Vibrio</taxon>
    </lineage>
</organism>
<dbReference type="Pfam" id="PF00583">
    <property type="entry name" value="Acetyltransf_1"/>
    <property type="match status" value="1"/>
</dbReference>
<dbReference type="PROSITE" id="PS51186">
    <property type="entry name" value="GNAT"/>
    <property type="match status" value="1"/>
</dbReference>
<feature type="domain" description="N-acetyltransferase" evidence="1">
    <location>
        <begin position="16"/>
        <end position="155"/>
    </location>
</feature>
<dbReference type="EMBL" id="CCKJ01000037">
    <property type="protein sequence ID" value="CDT79718.1"/>
    <property type="molecule type" value="Genomic_DNA"/>
</dbReference>
<name>A0AA87C0F0_9VIBR</name>
<dbReference type="SUPFAM" id="SSF55729">
    <property type="entry name" value="Acyl-CoA N-acyltransferases (Nat)"/>
    <property type="match status" value="1"/>
</dbReference>
<proteinExistence type="predicted"/>
<dbReference type="InterPro" id="IPR016181">
    <property type="entry name" value="Acyl_CoA_acyltransferase"/>
</dbReference>
<dbReference type="CDD" id="cd04301">
    <property type="entry name" value="NAT_SF"/>
    <property type="match status" value="1"/>
</dbReference>
<gene>
    <name evidence="2" type="ORF">VCR31J2_1310782</name>
</gene>
<dbReference type="Proteomes" id="UP000041625">
    <property type="component" value="Unassembled WGS sequence"/>
</dbReference>
<reference evidence="2 3" key="1">
    <citation type="submission" date="2014-06" db="EMBL/GenBank/DDBJ databases">
        <authorList>
            <person name="Le Roux F."/>
        </authorList>
    </citation>
    <scope>NUCLEOTIDE SEQUENCE [LARGE SCALE GENOMIC DNA]</scope>
    <source>
        <strain evidence="2 3">J2-31</strain>
    </source>
</reference>
<evidence type="ECO:0000313" key="3">
    <source>
        <dbReference type="Proteomes" id="UP000041625"/>
    </source>
</evidence>
<dbReference type="GO" id="GO:0016747">
    <property type="term" value="F:acyltransferase activity, transferring groups other than amino-acyl groups"/>
    <property type="evidence" value="ECO:0007669"/>
    <property type="project" value="InterPro"/>
</dbReference>
<comment type="caution">
    <text evidence="2">The sequence shown here is derived from an EMBL/GenBank/DDBJ whole genome shotgun (WGS) entry which is preliminary data.</text>
</comment>